<dbReference type="AlphaFoldDB" id="A0AAQ3PHV3"/>
<feature type="domain" description="O-methyltransferase C-terminal" evidence="4">
    <location>
        <begin position="143"/>
        <end position="351"/>
    </location>
</feature>
<dbReference type="GO" id="GO:0008171">
    <property type="term" value="F:O-methyltransferase activity"/>
    <property type="evidence" value="ECO:0007669"/>
    <property type="project" value="InterPro"/>
</dbReference>
<evidence type="ECO:0000256" key="3">
    <source>
        <dbReference type="ARBA" id="ARBA00022691"/>
    </source>
</evidence>
<keyword evidence="7" id="KW-1185">Reference proteome</keyword>
<dbReference type="GO" id="GO:0032259">
    <property type="term" value="P:methylation"/>
    <property type="evidence" value="ECO:0007669"/>
    <property type="project" value="UniProtKB-KW"/>
</dbReference>
<dbReference type="EMBL" id="CP144745">
    <property type="protein sequence ID" value="WVZ51387.1"/>
    <property type="molecule type" value="Genomic_DNA"/>
</dbReference>
<dbReference type="Gene3D" id="3.40.50.150">
    <property type="entry name" value="Vaccinia Virus protein VP39"/>
    <property type="match status" value="2"/>
</dbReference>
<gene>
    <name evidence="6" type="ORF">U9M48_002539</name>
</gene>
<dbReference type="InterPro" id="IPR012967">
    <property type="entry name" value="COMT_dimerisation"/>
</dbReference>
<evidence type="ECO:0000259" key="5">
    <source>
        <dbReference type="Pfam" id="PF08100"/>
    </source>
</evidence>
<dbReference type="FunFam" id="1.10.10.10:FF:000213">
    <property type="entry name" value="Coniferyl alcohol 9-O-methyltransferase"/>
    <property type="match status" value="2"/>
</dbReference>
<name>A0AAQ3PHV3_PASNO</name>
<dbReference type="InterPro" id="IPR016461">
    <property type="entry name" value="COMT-like"/>
</dbReference>
<reference evidence="6 7" key="1">
    <citation type="submission" date="2024-02" db="EMBL/GenBank/DDBJ databases">
        <title>High-quality chromosome-scale genome assembly of Pensacola bahiagrass (Paspalum notatum Flugge var. saurae).</title>
        <authorList>
            <person name="Vega J.M."/>
            <person name="Podio M."/>
            <person name="Orjuela J."/>
            <person name="Siena L.A."/>
            <person name="Pessino S.C."/>
            <person name="Combes M.C."/>
            <person name="Mariac C."/>
            <person name="Albertini E."/>
            <person name="Pupilli F."/>
            <person name="Ortiz J.P.A."/>
            <person name="Leblanc O."/>
        </authorList>
    </citation>
    <scope>NUCLEOTIDE SEQUENCE [LARGE SCALE GENOMIC DNA]</scope>
    <source>
        <strain evidence="6">R1</strain>
        <tissue evidence="6">Leaf</tissue>
    </source>
</reference>
<feature type="domain" description="O-methyltransferase dimerisation" evidence="5">
    <location>
        <begin position="386"/>
        <end position="470"/>
    </location>
</feature>
<evidence type="ECO:0000313" key="6">
    <source>
        <dbReference type="EMBL" id="WVZ51387.1"/>
    </source>
</evidence>
<dbReference type="SUPFAM" id="SSF46785">
    <property type="entry name" value="Winged helix' DNA-binding domain"/>
    <property type="match status" value="2"/>
</dbReference>
<dbReference type="Pfam" id="PF00891">
    <property type="entry name" value="Methyltransf_2"/>
    <property type="match status" value="2"/>
</dbReference>
<keyword evidence="2" id="KW-0808">Transferase</keyword>
<feature type="domain" description="O-methyltransferase C-terminal" evidence="4">
    <location>
        <begin position="500"/>
        <end position="709"/>
    </location>
</feature>
<evidence type="ECO:0000256" key="2">
    <source>
        <dbReference type="ARBA" id="ARBA00022679"/>
    </source>
</evidence>
<evidence type="ECO:0008006" key="8">
    <source>
        <dbReference type="Google" id="ProtNLM"/>
    </source>
</evidence>
<evidence type="ECO:0000259" key="4">
    <source>
        <dbReference type="Pfam" id="PF00891"/>
    </source>
</evidence>
<dbReference type="PANTHER" id="PTHR11746">
    <property type="entry name" value="O-METHYLTRANSFERASE"/>
    <property type="match status" value="1"/>
</dbReference>
<organism evidence="6 7">
    <name type="scientific">Paspalum notatum var. saurae</name>
    <dbReference type="NCBI Taxonomy" id="547442"/>
    <lineage>
        <taxon>Eukaryota</taxon>
        <taxon>Viridiplantae</taxon>
        <taxon>Streptophyta</taxon>
        <taxon>Embryophyta</taxon>
        <taxon>Tracheophyta</taxon>
        <taxon>Spermatophyta</taxon>
        <taxon>Magnoliopsida</taxon>
        <taxon>Liliopsida</taxon>
        <taxon>Poales</taxon>
        <taxon>Poaceae</taxon>
        <taxon>PACMAD clade</taxon>
        <taxon>Panicoideae</taxon>
        <taxon>Andropogonodae</taxon>
        <taxon>Paspaleae</taxon>
        <taxon>Paspalinae</taxon>
        <taxon>Paspalum</taxon>
    </lineage>
</organism>
<dbReference type="InterPro" id="IPR001077">
    <property type="entry name" value="COMT_C"/>
</dbReference>
<feature type="domain" description="O-methyltransferase dimerisation" evidence="5">
    <location>
        <begin position="26"/>
        <end position="113"/>
    </location>
</feature>
<dbReference type="Pfam" id="PF08100">
    <property type="entry name" value="Dimerisation"/>
    <property type="match status" value="2"/>
</dbReference>
<dbReference type="GO" id="GO:0046983">
    <property type="term" value="F:protein dimerization activity"/>
    <property type="evidence" value="ECO:0007669"/>
    <property type="project" value="InterPro"/>
</dbReference>
<dbReference type="InterPro" id="IPR036388">
    <property type="entry name" value="WH-like_DNA-bd_sf"/>
</dbReference>
<dbReference type="Proteomes" id="UP001341281">
    <property type="component" value="Chromosome 01"/>
</dbReference>
<evidence type="ECO:0000313" key="7">
    <source>
        <dbReference type="Proteomes" id="UP001341281"/>
    </source>
</evidence>
<sequence>MAGKAQTTTTLVPTDEELLRAQADLWRHSLCYLTSMALKCAVELGIPTAIHQLGGRASSPDLITALSLPAAKLPFLRRLMRLLAASGVFAVAVDDSTADEAIYGLTPLSYLLVDGIAADGHMNHAPFLFTATSTHYIDLAIGLADWFKKDAKTPPFDHVHGASLFEESMERMDPEFHRMSMEALIVHDNFAVDIALREFHDIFQGITSLTDCCYHGDGTTAKAIAKAFPHMKVTVLDLPQEIRKIPADGVVNYVGGDMFKSIPPAQVVMLKMVLHHWSDEDCVKILSNCRKAIPSRENGGKVLIGDIVLDPASGTMYETQLLMDVAMMLMKAGRQRDLDDWRDIFIKAGFSDYKLVKKFGARGVFEPPSIIVPSDAELLQAQADLWRHSLYYLESMALKCAVELGIPTAIYRLGGTASLAGLIAALSLPAEKLQFLGRLMRLLASSGVFAAVDDSTEPIYGLTPLSYLLVDGISADGHINHAPFLLTVTSTHYLDLAMGLADWFKKEGKKPPFDHVHGASLFEESMKGLDPEFHKMSIQGLHVHDNFAVDIGLREFRDIFLGINSLTDCCYHGDGSTAKLIAKAFPYIKVTVLDLPEEIQKMPADGVVNYVGGDMFKSIPRAQVVALKMVLHHWSDEDSVKILANCRKAIPSRQEGGKVIIGDIVLDPASGPIMYETQLLMDVCMMLMKGGRQRDLNDWRDIFTKAGFSDFKLINKFGARGFLEAYP</sequence>
<proteinExistence type="predicted"/>
<dbReference type="SUPFAM" id="SSF53335">
    <property type="entry name" value="S-adenosyl-L-methionine-dependent methyltransferases"/>
    <property type="match status" value="2"/>
</dbReference>
<keyword evidence="1" id="KW-0489">Methyltransferase</keyword>
<dbReference type="InterPro" id="IPR036390">
    <property type="entry name" value="WH_DNA-bd_sf"/>
</dbReference>
<evidence type="ECO:0000256" key="1">
    <source>
        <dbReference type="ARBA" id="ARBA00022603"/>
    </source>
</evidence>
<protein>
    <recommendedName>
        <fullName evidence="8">O-methyltransferase ZRP4</fullName>
    </recommendedName>
</protein>
<keyword evidence="3" id="KW-0949">S-adenosyl-L-methionine</keyword>
<dbReference type="PROSITE" id="PS51683">
    <property type="entry name" value="SAM_OMT_II"/>
    <property type="match status" value="2"/>
</dbReference>
<dbReference type="InterPro" id="IPR029063">
    <property type="entry name" value="SAM-dependent_MTases_sf"/>
</dbReference>
<accession>A0AAQ3PHV3</accession>
<dbReference type="Gene3D" id="1.10.10.10">
    <property type="entry name" value="Winged helix-like DNA-binding domain superfamily/Winged helix DNA-binding domain"/>
    <property type="match status" value="2"/>
</dbReference>